<feature type="transmembrane region" description="Helical" evidence="7">
    <location>
        <begin position="303"/>
        <end position="323"/>
    </location>
</feature>
<feature type="transmembrane region" description="Helical" evidence="7">
    <location>
        <begin position="387"/>
        <end position="408"/>
    </location>
</feature>
<dbReference type="PANTHER" id="PTHR10283:SF92">
    <property type="entry name" value="LOW-AFFINITY PHOSPHATE TRANSPORTER PHO91"/>
    <property type="match status" value="1"/>
</dbReference>
<dbReference type="Pfam" id="PF03600">
    <property type="entry name" value="CitMHS"/>
    <property type="match status" value="1"/>
</dbReference>
<dbReference type="GO" id="GO:0006817">
    <property type="term" value="P:phosphate ion transport"/>
    <property type="evidence" value="ECO:0007669"/>
    <property type="project" value="TreeGrafter"/>
</dbReference>
<comment type="subcellular location">
    <subcellularLocation>
        <location evidence="1">Membrane</location>
        <topology evidence="1">Multi-pass membrane protein</topology>
    </subcellularLocation>
</comment>
<gene>
    <name evidence="9" type="ORF">B9G98_01789</name>
</gene>
<evidence type="ECO:0000259" key="8">
    <source>
        <dbReference type="PROSITE" id="PS51382"/>
    </source>
</evidence>
<dbReference type="GeneID" id="36515538"/>
<evidence type="ECO:0000256" key="4">
    <source>
        <dbReference type="ARBA" id="ARBA00022989"/>
    </source>
</evidence>
<proteinExistence type="predicted"/>
<evidence type="ECO:0000256" key="5">
    <source>
        <dbReference type="ARBA" id="ARBA00023136"/>
    </source>
</evidence>
<evidence type="ECO:0000256" key="2">
    <source>
        <dbReference type="ARBA" id="ARBA00022448"/>
    </source>
</evidence>
<evidence type="ECO:0000313" key="10">
    <source>
        <dbReference type="Proteomes" id="UP000238350"/>
    </source>
</evidence>
<dbReference type="OrthoDB" id="10260443at2759"/>
<dbReference type="GO" id="GO:0005886">
    <property type="term" value="C:plasma membrane"/>
    <property type="evidence" value="ECO:0007669"/>
    <property type="project" value="TreeGrafter"/>
</dbReference>
<dbReference type="PROSITE" id="PS51382">
    <property type="entry name" value="SPX"/>
    <property type="match status" value="1"/>
</dbReference>
<keyword evidence="3 7" id="KW-0812">Transmembrane</keyword>
<dbReference type="AlphaFoldDB" id="A0A2T0FGU8"/>
<dbReference type="GO" id="GO:0006797">
    <property type="term" value="P:polyphosphate metabolic process"/>
    <property type="evidence" value="ECO:0007669"/>
    <property type="project" value="TreeGrafter"/>
</dbReference>
<feature type="transmembrane region" description="Helical" evidence="7">
    <location>
        <begin position="428"/>
        <end position="448"/>
    </location>
</feature>
<reference evidence="9 10" key="1">
    <citation type="submission" date="2017-04" db="EMBL/GenBank/DDBJ databases">
        <title>Genome sequencing of [Candida] sorbophila.</title>
        <authorList>
            <person name="Ahn J.O."/>
        </authorList>
    </citation>
    <scope>NUCLEOTIDE SEQUENCE [LARGE SCALE GENOMIC DNA]</scope>
    <source>
        <strain evidence="9 10">DS02</strain>
    </source>
</reference>
<dbReference type="RefSeq" id="XP_024664115.1">
    <property type="nucleotide sequence ID" value="XM_024808347.1"/>
</dbReference>
<evidence type="ECO:0000256" key="7">
    <source>
        <dbReference type="SAM" id="Phobius"/>
    </source>
</evidence>
<dbReference type="EMBL" id="NDIQ01000003">
    <property type="protein sequence ID" value="PRT54169.1"/>
    <property type="molecule type" value="Genomic_DNA"/>
</dbReference>
<dbReference type="InterPro" id="IPR004331">
    <property type="entry name" value="SPX_dom"/>
</dbReference>
<name>A0A2T0FGU8_9ASCO</name>
<keyword evidence="5 7" id="KW-0472">Membrane</keyword>
<dbReference type="GO" id="GO:0005315">
    <property type="term" value="F:phosphate transmembrane transporter activity"/>
    <property type="evidence" value="ECO:0007669"/>
    <property type="project" value="TreeGrafter"/>
</dbReference>
<feature type="compositionally biased region" description="Basic residues" evidence="6">
    <location>
        <begin position="131"/>
        <end position="140"/>
    </location>
</feature>
<feature type="non-terminal residue" evidence="9">
    <location>
        <position position="449"/>
    </location>
</feature>
<evidence type="ECO:0000313" key="9">
    <source>
        <dbReference type="EMBL" id="PRT54169.1"/>
    </source>
</evidence>
<dbReference type="Pfam" id="PF03105">
    <property type="entry name" value="SPX"/>
    <property type="match status" value="2"/>
</dbReference>
<keyword evidence="10" id="KW-1185">Reference proteome</keyword>
<dbReference type="PANTHER" id="PTHR10283">
    <property type="entry name" value="SOLUTE CARRIER FAMILY 13 MEMBER"/>
    <property type="match status" value="1"/>
</dbReference>
<dbReference type="InterPro" id="IPR004680">
    <property type="entry name" value="Cit_transptr-like_dom"/>
</dbReference>
<evidence type="ECO:0000256" key="3">
    <source>
        <dbReference type="ARBA" id="ARBA00022692"/>
    </source>
</evidence>
<dbReference type="Proteomes" id="UP000238350">
    <property type="component" value="Unassembled WGS sequence"/>
</dbReference>
<evidence type="ECO:0000256" key="6">
    <source>
        <dbReference type="SAM" id="MobiDB-lite"/>
    </source>
</evidence>
<sequence>MKFSSALQFNAVPEWRDNYVDYGALKKLLYALEKESLRPPNGQESAALMARDPEPAFTQALNQQLKKVDSFYQTEEVKTYEKEDALCEEVSAFDFPGSPVLEPGTSTNPGIRSEASDSSENEMNTSTLGAAHRRKRKNSTARKMDHHDEFSYRRISLKRELISMYVSLNELSTFVDINKTGFRKILKKFDKTLGLSLLPIYTEEVIKQTHIFKSSTQDELARRIDRVVREYADLVLNGDEVLAAETLKGYLREHVVYERNTVWRDMIGMERHTQAVGTDKEQMPHSRIRVCGIALPDSFSNPAIYKLTLISTIFLLLLAFPVLQSRPQSNCFAIVIAASLLWATEAIPLFVTSLLVPLLVVVLRVPVDNHGHALTAKQASDFVFSKMWSPVITVLLGGFTLAAALSKYNIAKAMAVMILSRSGTNPRVIVLVLMFVAAFLCMWISNVAV</sequence>
<feature type="transmembrane region" description="Helical" evidence="7">
    <location>
        <begin position="335"/>
        <end position="367"/>
    </location>
</feature>
<accession>A0A2T0FGU8</accession>
<feature type="compositionally biased region" description="Polar residues" evidence="6">
    <location>
        <begin position="104"/>
        <end position="128"/>
    </location>
</feature>
<feature type="domain" description="SPX" evidence="8">
    <location>
        <begin position="1"/>
        <end position="203"/>
    </location>
</feature>
<organism evidence="9 10">
    <name type="scientific">Wickerhamiella sorbophila</name>
    <dbReference type="NCBI Taxonomy" id="45607"/>
    <lineage>
        <taxon>Eukaryota</taxon>
        <taxon>Fungi</taxon>
        <taxon>Dikarya</taxon>
        <taxon>Ascomycota</taxon>
        <taxon>Saccharomycotina</taxon>
        <taxon>Dipodascomycetes</taxon>
        <taxon>Dipodascales</taxon>
        <taxon>Trichomonascaceae</taxon>
        <taxon>Wickerhamiella</taxon>
    </lineage>
</organism>
<keyword evidence="2" id="KW-0813">Transport</keyword>
<dbReference type="CDD" id="cd14478">
    <property type="entry name" value="SPX_PHO87_PHO90_like"/>
    <property type="match status" value="1"/>
</dbReference>
<comment type="caution">
    <text evidence="9">The sequence shown here is derived from an EMBL/GenBank/DDBJ whole genome shotgun (WGS) entry which is preliminary data.</text>
</comment>
<evidence type="ECO:0000256" key="1">
    <source>
        <dbReference type="ARBA" id="ARBA00004141"/>
    </source>
</evidence>
<protein>
    <submittedName>
        <fullName evidence="9">Low-affinity phosphate transporter PHO91</fullName>
    </submittedName>
</protein>
<dbReference type="STRING" id="45607.A0A2T0FGU8"/>
<feature type="region of interest" description="Disordered" evidence="6">
    <location>
        <begin position="98"/>
        <end position="145"/>
    </location>
</feature>
<keyword evidence="4 7" id="KW-1133">Transmembrane helix</keyword>